<feature type="domain" description="RING-type" evidence="8">
    <location>
        <begin position="406"/>
        <end position="448"/>
    </location>
</feature>
<accession>A0A9W8G316</accession>
<keyword evidence="6" id="KW-0812">Transmembrane</keyword>
<evidence type="ECO:0000256" key="4">
    <source>
        <dbReference type="PROSITE-ProRule" id="PRU00175"/>
    </source>
</evidence>
<evidence type="ECO:0000259" key="8">
    <source>
        <dbReference type="PROSITE" id="PS50089"/>
    </source>
</evidence>
<keyword evidence="6" id="KW-0472">Membrane</keyword>
<dbReference type="Pfam" id="PF13639">
    <property type="entry name" value="zf-RING_2"/>
    <property type="match status" value="1"/>
</dbReference>
<evidence type="ECO:0000313" key="10">
    <source>
        <dbReference type="Proteomes" id="UP001151518"/>
    </source>
</evidence>
<comment type="caution">
    <text evidence="9">The sequence shown here is derived from an EMBL/GenBank/DDBJ whole genome shotgun (WGS) entry which is preliminary data.</text>
</comment>
<dbReference type="Gene3D" id="3.30.40.10">
    <property type="entry name" value="Zinc/RING finger domain, C3HC4 (zinc finger)"/>
    <property type="match status" value="1"/>
</dbReference>
<dbReference type="InterPro" id="IPR052788">
    <property type="entry name" value="RING-type_E3_ligase_ATL"/>
</dbReference>
<feature type="compositionally biased region" description="Basic and acidic residues" evidence="5">
    <location>
        <begin position="226"/>
        <end position="240"/>
    </location>
</feature>
<evidence type="ECO:0000256" key="5">
    <source>
        <dbReference type="SAM" id="MobiDB-lite"/>
    </source>
</evidence>
<proteinExistence type="predicted"/>
<keyword evidence="1" id="KW-0479">Metal-binding</keyword>
<sequence length="546" mass="60552">MFGKKIIVAKVLCGVSAYAAVVSAHPLPSLIGDGIEPLSVDNQIQHLSVAGATEVAILTATNPPKRSGNGSFPVRDSAFSGGDSSLSDTKIFVLLAAIVFIFLIALGVAMARVSRNRRRHHSESITQQVVTTHRTPETLNKTILDLLPVFEVTDKHRLRQLQTCSPRDIALRECFADGSSEYSMQYMPNVCRGESSTPNYPTPVKSRGQSAGYGLDSRANSPRSLSIHDSRQCREEEGRCQGRLPGEFPEMQCSAQGGVEPSEWPNKTDSKRPERRNQHRSASPTTPFSIDMPPAAAIRYYRSIPSQDATSSGPTRCPSAGVHWDDMMLGNNNAYMNTGTVVFRERGSRSLDLSPDRQTAVPLDHSLRSAQPPAWDSSHSQPEITHKHTRCRSMAASDGGGGLGSCPICLEEFDVGEQVRELPCLHRYHVICIDTWLVSRSTCCPYCKLDIRRWYYGPALEDGIPHSSPIDSDSLPFDFREQELAIGIDSSTLAVQDMGRDHSRRRIHRRRRSRSRRQRGGLHEAWVLLRAVFTSDIHYTTSMHPH</sequence>
<organism evidence="9 10">
    <name type="scientific">Coemansia spiralis</name>
    <dbReference type="NCBI Taxonomy" id="417178"/>
    <lineage>
        <taxon>Eukaryota</taxon>
        <taxon>Fungi</taxon>
        <taxon>Fungi incertae sedis</taxon>
        <taxon>Zoopagomycota</taxon>
        <taxon>Kickxellomycotina</taxon>
        <taxon>Kickxellomycetes</taxon>
        <taxon>Kickxellales</taxon>
        <taxon>Kickxellaceae</taxon>
        <taxon>Coemansia</taxon>
    </lineage>
</organism>
<dbReference type="InterPro" id="IPR001841">
    <property type="entry name" value="Znf_RING"/>
</dbReference>
<evidence type="ECO:0000256" key="2">
    <source>
        <dbReference type="ARBA" id="ARBA00022771"/>
    </source>
</evidence>
<protein>
    <recommendedName>
        <fullName evidence="8">RING-type domain-containing protein</fullName>
    </recommendedName>
</protein>
<feature type="signal peptide" evidence="7">
    <location>
        <begin position="1"/>
        <end position="24"/>
    </location>
</feature>
<dbReference type="PANTHER" id="PTHR45798:SF97">
    <property type="entry name" value="ALCOHOL-SENSITIVE RING FINGER PROTEIN 1"/>
    <property type="match status" value="1"/>
</dbReference>
<evidence type="ECO:0000313" key="9">
    <source>
        <dbReference type="EMBL" id="KAJ2671829.1"/>
    </source>
</evidence>
<name>A0A9W8G316_9FUNG</name>
<evidence type="ECO:0000256" key="3">
    <source>
        <dbReference type="ARBA" id="ARBA00022833"/>
    </source>
</evidence>
<keyword evidence="2 4" id="KW-0863">Zinc-finger</keyword>
<dbReference type="SMART" id="SM00184">
    <property type="entry name" value="RING"/>
    <property type="match status" value="1"/>
</dbReference>
<evidence type="ECO:0000256" key="7">
    <source>
        <dbReference type="SAM" id="SignalP"/>
    </source>
</evidence>
<dbReference type="PANTHER" id="PTHR45798">
    <property type="entry name" value="RING-H2 FINGER PROTEIN ATL61-RELATED-RELATED"/>
    <property type="match status" value="1"/>
</dbReference>
<dbReference type="EMBL" id="JANBTW010000093">
    <property type="protein sequence ID" value="KAJ2671829.1"/>
    <property type="molecule type" value="Genomic_DNA"/>
</dbReference>
<keyword evidence="3" id="KW-0862">Zinc</keyword>
<feature type="compositionally biased region" description="Basic and acidic residues" evidence="5">
    <location>
        <begin position="266"/>
        <end position="276"/>
    </location>
</feature>
<reference evidence="9" key="1">
    <citation type="submission" date="2022-07" db="EMBL/GenBank/DDBJ databases">
        <title>Phylogenomic reconstructions and comparative analyses of Kickxellomycotina fungi.</title>
        <authorList>
            <person name="Reynolds N.K."/>
            <person name="Stajich J.E."/>
            <person name="Barry K."/>
            <person name="Grigoriev I.V."/>
            <person name="Crous P."/>
            <person name="Smith M.E."/>
        </authorList>
    </citation>
    <scope>NUCLEOTIDE SEQUENCE</scope>
    <source>
        <strain evidence="9">NRRL 3115</strain>
    </source>
</reference>
<evidence type="ECO:0000256" key="1">
    <source>
        <dbReference type="ARBA" id="ARBA00022723"/>
    </source>
</evidence>
<gene>
    <name evidence="9" type="ORF">GGI25_005328</name>
</gene>
<feature type="transmembrane region" description="Helical" evidence="6">
    <location>
        <begin position="91"/>
        <end position="111"/>
    </location>
</feature>
<dbReference type="GO" id="GO:0008270">
    <property type="term" value="F:zinc ion binding"/>
    <property type="evidence" value="ECO:0007669"/>
    <property type="project" value="UniProtKB-KW"/>
</dbReference>
<keyword evidence="7" id="KW-0732">Signal</keyword>
<dbReference type="InterPro" id="IPR013083">
    <property type="entry name" value="Znf_RING/FYVE/PHD"/>
</dbReference>
<keyword evidence="6" id="KW-1133">Transmembrane helix</keyword>
<dbReference type="AlphaFoldDB" id="A0A9W8G316"/>
<dbReference type="OrthoDB" id="8062037at2759"/>
<dbReference type="PROSITE" id="PS50089">
    <property type="entry name" value="ZF_RING_2"/>
    <property type="match status" value="1"/>
</dbReference>
<dbReference type="Proteomes" id="UP001151518">
    <property type="component" value="Unassembled WGS sequence"/>
</dbReference>
<dbReference type="SUPFAM" id="SSF57850">
    <property type="entry name" value="RING/U-box"/>
    <property type="match status" value="1"/>
</dbReference>
<feature type="region of interest" description="Disordered" evidence="5">
    <location>
        <begin position="197"/>
        <end position="293"/>
    </location>
</feature>
<feature type="chain" id="PRO_5040792271" description="RING-type domain-containing protein" evidence="7">
    <location>
        <begin position="25"/>
        <end position="546"/>
    </location>
</feature>
<evidence type="ECO:0000256" key="6">
    <source>
        <dbReference type="SAM" id="Phobius"/>
    </source>
</evidence>